<evidence type="ECO:0000256" key="1">
    <source>
        <dbReference type="SAM" id="MobiDB-lite"/>
    </source>
</evidence>
<feature type="region of interest" description="Disordered" evidence="1">
    <location>
        <begin position="1"/>
        <end position="43"/>
    </location>
</feature>
<gene>
    <name evidence="2" type="ORF">PCANC_25875</name>
</gene>
<feature type="compositionally biased region" description="Basic and acidic residues" evidence="1">
    <location>
        <begin position="557"/>
        <end position="569"/>
    </location>
</feature>
<feature type="compositionally biased region" description="Polar residues" evidence="1">
    <location>
        <begin position="8"/>
        <end position="20"/>
    </location>
</feature>
<comment type="caution">
    <text evidence="2">The sequence shown here is derived from an EMBL/GenBank/DDBJ whole genome shotgun (WGS) entry which is preliminary data.</text>
</comment>
<dbReference type="Proteomes" id="UP000235388">
    <property type="component" value="Unassembled WGS sequence"/>
</dbReference>
<feature type="compositionally biased region" description="Polar residues" evidence="1">
    <location>
        <begin position="255"/>
        <end position="273"/>
    </location>
</feature>
<evidence type="ECO:0000313" key="3">
    <source>
        <dbReference type="Proteomes" id="UP000235388"/>
    </source>
</evidence>
<dbReference type="OrthoDB" id="2502402at2759"/>
<feature type="compositionally biased region" description="Basic and acidic residues" evidence="1">
    <location>
        <begin position="583"/>
        <end position="600"/>
    </location>
</feature>
<reference evidence="2 3" key="1">
    <citation type="submission" date="2017-11" db="EMBL/GenBank/DDBJ databases">
        <title>De novo assembly and phasing of dikaryotic genomes from two isolates of Puccinia coronata f. sp. avenae, the causal agent of oat crown rust.</title>
        <authorList>
            <person name="Miller M.E."/>
            <person name="Zhang Y."/>
            <person name="Omidvar V."/>
            <person name="Sperschneider J."/>
            <person name="Schwessinger B."/>
            <person name="Raley C."/>
            <person name="Palmer J.M."/>
            <person name="Garnica D."/>
            <person name="Upadhyaya N."/>
            <person name="Rathjen J."/>
            <person name="Taylor J.M."/>
            <person name="Park R.F."/>
            <person name="Dodds P.N."/>
            <person name="Hirsch C.D."/>
            <person name="Kianian S.F."/>
            <person name="Figueroa M."/>
        </authorList>
    </citation>
    <scope>NUCLEOTIDE SEQUENCE [LARGE SCALE GENOMIC DNA]</scope>
    <source>
        <strain evidence="2">12NC29</strain>
    </source>
</reference>
<feature type="compositionally biased region" description="Basic and acidic residues" evidence="1">
    <location>
        <begin position="28"/>
        <end position="38"/>
    </location>
</feature>
<dbReference type="AlphaFoldDB" id="A0A2N5THY3"/>
<protein>
    <submittedName>
        <fullName evidence="2">Uncharacterized protein</fullName>
    </submittedName>
</protein>
<accession>A0A2N5THY3</accession>
<feature type="region of interest" description="Disordered" evidence="1">
    <location>
        <begin position="654"/>
        <end position="702"/>
    </location>
</feature>
<feature type="compositionally biased region" description="Low complexity" evidence="1">
    <location>
        <begin position="665"/>
        <end position="681"/>
    </location>
</feature>
<keyword evidence="3" id="KW-1185">Reference proteome</keyword>
<dbReference type="EMBL" id="PGCJ01000649">
    <property type="protein sequence ID" value="PLW25105.1"/>
    <property type="molecule type" value="Genomic_DNA"/>
</dbReference>
<feature type="region of interest" description="Disordered" evidence="1">
    <location>
        <begin position="420"/>
        <end position="456"/>
    </location>
</feature>
<feature type="region of interest" description="Disordered" evidence="1">
    <location>
        <begin position="538"/>
        <end position="600"/>
    </location>
</feature>
<sequence length="702" mass="76524">MDPLVSWKTPSWPNPSSIQAPPTRRFSARSDRERDAPDYARALSSDVHPYASSIISSSDSNSHYRSSRGSRGSIASSLLCPLLEFHDSSRRQSDAGLIMPMRPLPAINHSADSSLLDAAYRTQALIKQCNPTNITSSIMSSSNSTLGGNLFIPLRRRFLPNLDRSSSSSKPRVETQLLGELLLALEEYVAAFGRKVKVSPSHQFSLGGGSAAVAVAAAAAGPSTDPTITHLASCSNMTETNRGEALQALGEYEPFQSSHHTQPLNSPDQNPTLINLDDSPETELWGLSISDQPLQALHLTSPSQSQVDRRTLLSELCEELEYVISEVIDVVPAFGEKLMQGHYGPLAVRANQTNSSRQAKSCSALDRFADYEPGGSQDTSDGGSKWWAERLLRDLLEGIVAETVVKSGSATTLLSATHSPFSSSTLMSHTEMSRLPSGNSRQKSNATSDRKVAANQLSSSIGKSKNWLRMSQSAQPSPLPTSLNNTGKYSGTANRNMGFSLIDEGEEISECKSNMTRELLAEASQDSLFEYRHASYPLFEPSGPSNSTERKLHHLGIKSEHHPDRRMTKPVDLLGESDGENAGDERSNEKTAIDDGHRQKLLDEGRRRWLAFKAAQPAAASSRPPPQTSASASSSSSRTTSAHLFSTAPLRDPLIHHHHHHHPSSHILNHQSGRQRSSSGSAIGRPHYHQPRHLYNYLSNRS</sequence>
<feature type="region of interest" description="Disordered" evidence="1">
    <location>
        <begin position="464"/>
        <end position="483"/>
    </location>
</feature>
<feature type="region of interest" description="Disordered" evidence="1">
    <location>
        <begin position="614"/>
        <end position="642"/>
    </location>
</feature>
<feature type="region of interest" description="Disordered" evidence="1">
    <location>
        <begin position="255"/>
        <end position="277"/>
    </location>
</feature>
<name>A0A2N5THY3_9BASI</name>
<organism evidence="2 3">
    <name type="scientific">Puccinia coronata f. sp. avenae</name>
    <dbReference type="NCBI Taxonomy" id="200324"/>
    <lineage>
        <taxon>Eukaryota</taxon>
        <taxon>Fungi</taxon>
        <taxon>Dikarya</taxon>
        <taxon>Basidiomycota</taxon>
        <taxon>Pucciniomycotina</taxon>
        <taxon>Pucciniomycetes</taxon>
        <taxon>Pucciniales</taxon>
        <taxon>Pucciniaceae</taxon>
        <taxon>Puccinia</taxon>
    </lineage>
</organism>
<feature type="compositionally biased region" description="Polar residues" evidence="1">
    <location>
        <begin position="420"/>
        <end position="447"/>
    </location>
</feature>
<evidence type="ECO:0000313" key="2">
    <source>
        <dbReference type="EMBL" id="PLW25105.1"/>
    </source>
</evidence>
<proteinExistence type="predicted"/>